<dbReference type="OrthoDB" id="2884954at2"/>
<organism evidence="2 3">
    <name type="scientific">Oceanobacillus zhaokaii</name>
    <dbReference type="NCBI Taxonomy" id="2052660"/>
    <lineage>
        <taxon>Bacteria</taxon>
        <taxon>Bacillati</taxon>
        <taxon>Bacillota</taxon>
        <taxon>Bacilli</taxon>
        <taxon>Bacillales</taxon>
        <taxon>Bacillaceae</taxon>
        <taxon>Oceanobacillus</taxon>
    </lineage>
</organism>
<keyword evidence="1" id="KW-1133">Transmembrane helix</keyword>
<evidence type="ECO:0000313" key="2">
    <source>
        <dbReference type="EMBL" id="AXI11031.1"/>
    </source>
</evidence>
<accession>A0A345PM01</accession>
<proteinExistence type="predicted"/>
<sequence length="162" mass="18969">MTFWKIFLNSIKLPNKDAMFKLNRVGMDFALFYMFILLFIVSIPALIERITNPTGIGGEMNLIFIVIYFFIFYYLPMTLIVLGCISFVAYIGRFIARLMQRKLRYAIIWKLISFTTTIPLLVYTVISFVYSVSSIFLLLALIYSISLLIIMISIYPKRRIRP</sequence>
<feature type="transmembrane region" description="Helical" evidence="1">
    <location>
        <begin position="107"/>
        <end position="129"/>
    </location>
</feature>
<dbReference type="RefSeq" id="WP_114918315.1">
    <property type="nucleotide sequence ID" value="NZ_CP024848.1"/>
</dbReference>
<dbReference type="EMBL" id="CP024848">
    <property type="protein sequence ID" value="AXI11031.1"/>
    <property type="molecule type" value="Genomic_DNA"/>
</dbReference>
<dbReference type="Proteomes" id="UP000253908">
    <property type="component" value="Chromosome"/>
</dbReference>
<feature type="transmembrane region" description="Helical" evidence="1">
    <location>
        <begin position="62"/>
        <end position="95"/>
    </location>
</feature>
<keyword evidence="1" id="KW-0812">Transmembrane</keyword>
<gene>
    <name evidence="2" type="ORF">CUC15_19820</name>
</gene>
<feature type="transmembrane region" description="Helical" evidence="1">
    <location>
        <begin position="29"/>
        <end position="47"/>
    </location>
</feature>
<name>A0A345PM01_9BACI</name>
<feature type="transmembrane region" description="Helical" evidence="1">
    <location>
        <begin position="135"/>
        <end position="155"/>
    </location>
</feature>
<reference evidence="3" key="1">
    <citation type="submission" date="2017-11" db="EMBL/GenBank/DDBJ databases">
        <authorList>
            <person name="Zhu W."/>
        </authorList>
    </citation>
    <scope>NUCLEOTIDE SEQUENCE [LARGE SCALE GENOMIC DNA]</scope>
    <source>
        <strain evidence="3">160</strain>
    </source>
</reference>
<dbReference type="KEGG" id="ocn:CUC15_19820"/>
<keyword evidence="1" id="KW-0472">Membrane</keyword>
<dbReference type="AlphaFoldDB" id="A0A345PM01"/>
<protein>
    <recommendedName>
        <fullName evidence="4">DUF1189 domain-containing protein</fullName>
    </recommendedName>
</protein>
<evidence type="ECO:0000313" key="3">
    <source>
        <dbReference type="Proteomes" id="UP000253908"/>
    </source>
</evidence>
<evidence type="ECO:0000256" key="1">
    <source>
        <dbReference type="SAM" id="Phobius"/>
    </source>
</evidence>
<keyword evidence="3" id="KW-1185">Reference proteome</keyword>
<evidence type="ECO:0008006" key="4">
    <source>
        <dbReference type="Google" id="ProtNLM"/>
    </source>
</evidence>